<dbReference type="Pfam" id="PF20431">
    <property type="entry name" value="E_motif"/>
    <property type="match status" value="1"/>
</dbReference>
<evidence type="ECO:0000256" key="2">
    <source>
        <dbReference type="PROSITE-ProRule" id="PRU00708"/>
    </source>
</evidence>
<dbReference type="FunFam" id="1.25.40.10:FF:000184">
    <property type="entry name" value="Pentatricopeptide repeat-containing protein, chloroplastic"/>
    <property type="match status" value="1"/>
</dbReference>
<dbReference type="EMBL" id="KV006349">
    <property type="protein sequence ID" value="KZV32785.1"/>
    <property type="molecule type" value="Genomic_DNA"/>
</dbReference>
<dbReference type="GO" id="GO:0048731">
    <property type="term" value="P:system development"/>
    <property type="evidence" value="ECO:0007669"/>
    <property type="project" value="UniProtKB-ARBA"/>
</dbReference>
<dbReference type="AlphaFoldDB" id="A0A2Z7BF97"/>
<feature type="repeat" description="PPR" evidence="2">
    <location>
        <begin position="59"/>
        <end position="93"/>
    </location>
</feature>
<dbReference type="Proteomes" id="UP000250235">
    <property type="component" value="Unassembled WGS sequence"/>
</dbReference>
<organism evidence="3 4">
    <name type="scientific">Dorcoceras hygrometricum</name>
    <dbReference type="NCBI Taxonomy" id="472368"/>
    <lineage>
        <taxon>Eukaryota</taxon>
        <taxon>Viridiplantae</taxon>
        <taxon>Streptophyta</taxon>
        <taxon>Embryophyta</taxon>
        <taxon>Tracheophyta</taxon>
        <taxon>Spermatophyta</taxon>
        <taxon>Magnoliopsida</taxon>
        <taxon>eudicotyledons</taxon>
        <taxon>Gunneridae</taxon>
        <taxon>Pentapetalae</taxon>
        <taxon>asterids</taxon>
        <taxon>lamiids</taxon>
        <taxon>Lamiales</taxon>
        <taxon>Gesneriaceae</taxon>
        <taxon>Didymocarpoideae</taxon>
        <taxon>Trichosporeae</taxon>
        <taxon>Loxocarpinae</taxon>
        <taxon>Dorcoceras</taxon>
    </lineage>
</organism>
<feature type="repeat" description="PPR" evidence="2">
    <location>
        <begin position="159"/>
        <end position="193"/>
    </location>
</feature>
<dbReference type="Gene3D" id="1.25.40.10">
    <property type="entry name" value="Tetratricopeptide repeat domain"/>
    <property type="match status" value="4"/>
</dbReference>
<dbReference type="InterPro" id="IPR046848">
    <property type="entry name" value="E_motif"/>
</dbReference>
<dbReference type="OrthoDB" id="185373at2759"/>
<feature type="repeat" description="PPR" evidence="2">
    <location>
        <begin position="353"/>
        <end position="387"/>
    </location>
</feature>
<keyword evidence="1" id="KW-0677">Repeat</keyword>
<dbReference type="InterPro" id="IPR046960">
    <property type="entry name" value="PPR_At4g14850-like_plant"/>
</dbReference>
<dbReference type="InterPro" id="IPR011990">
    <property type="entry name" value="TPR-like_helical_dom_sf"/>
</dbReference>
<proteinExistence type="predicted"/>
<evidence type="ECO:0000313" key="4">
    <source>
        <dbReference type="Proteomes" id="UP000250235"/>
    </source>
</evidence>
<dbReference type="GO" id="GO:0003723">
    <property type="term" value="F:RNA binding"/>
    <property type="evidence" value="ECO:0007669"/>
    <property type="project" value="InterPro"/>
</dbReference>
<evidence type="ECO:0000313" key="3">
    <source>
        <dbReference type="EMBL" id="KZV32785.1"/>
    </source>
</evidence>
<gene>
    <name evidence="3" type="ORF">F511_23697</name>
</gene>
<accession>A0A2Z7BF97</accession>
<protein>
    <submittedName>
        <fullName evidence="3">Pentatricopeptide repeat-containing protein</fullName>
    </submittedName>
</protein>
<name>A0A2Z7BF97_9LAMI</name>
<dbReference type="PANTHER" id="PTHR47926">
    <property type="entry name" value="PENTATRICOPEPTIDE REPEAT-CONTAINING PROTEIN"/>
    <property type="match status" value="1"/>
</dbReference>
<dbReference type="NCBIfam" id="TIGR00756">
    <property type="entry name" value="PPR"/>
    <property type="match status" value="9"/>
</dbReference>
<feature type="repeat" description="PPR" evidence="2">
    <location>
        <begin position="221"/>
        <end position="251"/>
    </location>
</feature>
<dbReference type="GO" id="GO:0009451">
    <property type="term" value="P:RNA modification"/>
    <property type="evidence" value="ECO:0007669"/>
    <property type="project" value="InterPro"/>
</dbReference>
<dbReference type="PANTHER" id="PTHR47926:SF413">
    <property type="entry name" value="REPEAT (TPR)-LIKE SUPERFAMILY PROTEIN, PUTATIVE-RELATED"/>
    <property type="match status" value="1"/>
</dbReference>
<evidence type="ECO:0000256" key="1">
    <source>
        <dbReference type="ARBA" id="ARBA00022737"/>
    </source>
</evidence>
<dbReference type="FunFam" id="1.25.40.10:FF:000125">
    <property type="entry name" value="Pentatricopeptide repeat-containing protein"/>
    <property type="match status" value="1"/>
</dbReference>
<dbReference type="InterPro" id="IPR002885">
    <property type="entry name" value="PPR_rpt"/>
</dbReference>
<feature type="repeat" description="PPR" evidence="2">
    <location>
        <begin position="252"/>
        <end position="286"/>
    </location>
</feature>
<reference evidence="3 4" key="1">
    <citation type="journal article" date="2015" name="Proc. Natl. Acad. Sci. U.S.A.">
        <title>The resurrection genome of Boea hygrometrica: A blueprint for survival of dehydration.</title>
        <authorList>
            <person name="Xiao L."/>
            <person name="Yang G."/>
            <person name="Zhang L."/>
            <person name="Yang X."/>
            <person name="Zhao S."/>
            <person name="Ji Z."/>
            <person name="Zhou Q."/>
            <person name="Hu M."/>
            <person name="Wang Y."/>
            <person name="Chen M."/>
            <person name="Xu Y."/>
            <person name="Jin H."/>
            <person name="Xiao X."/>
            <person name="Hu G."/>
            <person name="Bao F."/>
            <person name="Hu Y."/>
            <person name="Wan P."/>
            <person name="Li L."/>
            <person name="Deng X."/>
            <person name="Kuang T."/>
            <person name="Xiang C."/>
            <person name="Zhu J.K."/>
            <person name="Oliver M.J."/>
            <person name="He Y."/>
        </authorList>
    </citation>
    <scope>NUCLEOTIDE SEQUENCE [LARGE SCALE GENOMIC DNA]</scope>
    <source>
        <strain evidence="4">cv. XS01</strain>
    </source>
</reference>
<dbReference type="Pfam" id="PF13041">
    <property type="entry name" value="PPR_2"/>
    <property type="match status" value="3"/>
</dbReference>
<dbReference type="Pfam" id="PF01535">
    <property type="entry name" value="PPR"/>
    <property type="match status" value="4"/>
</dbReference>
<dbReference type="PROSITE" id="PS51375">
    <property type="entry name" value="PPR"/>
    <property type="match status" value="5"/>
</dbReference>
<keyword evidence="4" id="KW-1185">Reference proteome</keyword>
<sequence length="575" mass="64207">MADLDKCTNINELKQLHALIYKYNLHKDPFVAPKLISALSLCCQTGLAINVFDHVPFPDTRLCNTLIKAHVRNSDPLKAFHVFNEMLRSGISPDNWTYLFLLKACSRYECVQMIHAHVEKLNLYLDLFVCNSLIDAYSKCGIVGIVAARNVFDAMAEKDVVTYNSMINGLVRTGSLSEAKNMFDKMPQRDKVSWNTILDGYVKAGKMSEAFALFERMPWRDVISWSTVISGYTKLGDIEMARVLFDKMPVKNSVPWTIIISGYAEMGLVKEAIELFNKMEEGGFNLDDGTFVSILSASAESGLVGLGKRVHQSITKSGHKCSVLVSNALIDMYGKCGILNKAWDVFNTMDRKDLISWNTMIHGLAMHGYERKALQLFARMKQEGCTPDKVTFVGVLSACSHTGMVEEGICYFYGMEKDYGIVPEIQHYGCLIDLLGRGGRLSEAFQLVHDMPFEPNVVIWGSLLGACRMHNDALLAEKVLNQLMKLEPVNAGNFSLLSNIYATSGDWGNVSNTRLQIRKADNNSPSGVSSIELDDGFHEFTIMDVTHPKSNRIYQLVNGLSQQLKKIDFATDACV</sequence>